<reference evidence="2 3" key="1">
    <citation type="journal article" date="2014" name="Nat. Genet.">
        <title>Genome and transcriptome of the porcine whipworm Trichuris suis.</title>
        <authorList>
            <person name="Jex A.R."/>
            <person name="Nejsum P."/>
            <person name="Schwarz E.M."/>
            <person name="Hu L."/>
            <person name="Young N.D."/>
            <person name="Hall R.S."/>
            <person name="Korhonen P.K."/>
            <person name="Liao S."/>
            <person name="Thamsborg S."/>
            <person name="Xia J."/>
            <person name="Xu P."/>
            <person name="Wang S."/>
            <person name="Scheerlinck J.P."/>
            <person name="Hofmann A."/>
            <person name="Sternberg P.W."/>
            <person name="Wang J."/>
            <person name="Gasser R.B."/>
        </authorList>
    </citation>
    <scope>NUCLEOTIDE SEQUENCE [LARGE SCALE GENOMIC DNA]</scope>
    <source>
        <strain evidence="2">DCEP-RM93F</strain>
        <strain evidence="1">DCEP-RM93M</strain>
    </source>
</reference>
<evidence type="ECO:0000313" key="3">
    <source>
        <dbReference type="Proteomes" id="UP000030764"/>
    </source>
</evidence>
<proteinExistence type="predicted"/>
<dbReference type="EMBL" id="KL363187">
    <property type="protein sequence ID" value="KFD57831.1"/>
    <property type="molecule type" value="Genomic_DNA"/>
</dbReference>
<keyword evidence="3" id="KW-1185">Reference proteome</keyword>
<dbReference type="AlphaFoldDB" id="A0A085NIB3"/>
<accession>A0A085NIB3</accession>
<dbReference type="Proteomes" id="UP000030764">
    <property type="component" value="Unassembled WGS sequence"/>
</dbReference>
<evidence type="ECO:0000313" key="1">
    <source>
        <dbReference type="EMBL" id="KFD57831.1"/>
    </source>
</evidence>
<dbReference type="Proteomes" id="UP000030758">
    <property type="component" value="Unassembled WGS sequence"/>
</dbReference>
<dbReference type="EMBL" id="KL367497">
    <property type="protein sequence ID" value="KFD69209.1"/>
    <property type="molecule type" value="Genomic_DNA"/>
</dbReference>
<gene>
    <name evidence="1" type="ORF">M513_01501</name>
    <name evidence="2" type="ORF">M514_01501</name>
</gene>
<sequence>MHYVVSLRKRYSTRKPFRSRLLNSNGLDHWTVNLPVTLEVTEGTTDHSSASFFDVRTRSRPWSHAIAHILWPNFDRIRGTRKKIVYGHLRVFDEVSVNVEQCPFINTFEHILVLAYGTTFRRIPDEGNQQQGECIVGRKCSTSKSPMGPKNFVLHLLSNATSIHVTT</sequence>
<name>A0A085NIB3_9BILA</name>
<evidence type="ECO:0000313" key="2">
    <source>
        <dbReference type="EMBL" id="KFD69209.1"/>
    </source>
</evidence>
<organism evidence="2">
    <name type="scientific">Trichuris suis</name>
    <name type="common">pig whipworm</name>
    <dbReference type="NCBI Taxonomy" id="68888"/>
    <lineage>
        <taxon>Eukaryota</taxon>
        <taxon>Metazoa</taxon>
        <taxon>Ecdysozoa</taxon>
        <taxon>Nematoda</taxon>
        <taxon>Enoplea</taxon>
        <taxon>Dorylaimia</taxon>
        <taxon>Trichinellida</taxon>
        <taxon>Trichuridae</taxon>
        <taxon>Trichuris</taxon>
    </lineage>
</organism>
<protein>
    <submittedName>
        <fullName evidence="2">Uncharacterized protein</fullName>
    </submittedName>
</protein>